<evidence type="ECO:0000259" key="5">
    <source>
        <dbReference type="SMART" id="SM00093"/>
    </source>
</evidence>
<evidence type="ECO:0000256" key="3">
    <source>
        <dbReference type="ARBA" id="ARBA00022900"/>
    </source>
</evidence>
<name>A0AAW1LCQ4_POPJA</name>
<keyword evidence="2 6" id="KW-0646">Protease inhibitor</keyword>
<accession>A0AAW1LCQ4</accession>
<keyword evidence="3 6" id="KW-0722">Serine protease inhibitor</keyword>
<gene>
    <name evidence="6" type="ORF">QE152_g13666</name>
</gene>
<dbReference type="EMBL" id="JASPKY010000132">
    <property type="protein sequence ID" value="KAK9731418.1"/>
    <property type="molecule type" value="Genomic_DNA"/>
</dbReference>
<evidence type="ECO:0000313" key="7">
    <source>
        <dbReference type="Proteomes" id="UP001458880"/>
    </source>
</evidence>
<organism evidence="6 7">
    <name type="scientific">Popillia japonica</name>
    <name type="common">Japanese beetle</name>
    <dbReference type="NCBI Taxonomy" id="7064"/>
    <lineage>
        <taxon>Eukaryota</taxon>
        <taxon>Metazoa</taxon>
        <taxon>Ecdysozoa</taxon>
        <taxon>Arthropoda</taxon>
        <taxon>Hexapoda</taxon>
        <taxon>Insecta</taxon>
        <taxon>Pterygota</taxon>
        <taxon>Neoptera</taxon>
        <taxon>Endopterygota</taxon>
        <taxon>Coleoptera</taxon>
        <taxon>Polyphaga</taxon>
        <taxon>Scarabaeiformia</taxon>
        <taxon>Scarabaeidae</taxon>
        <taxon>Rutelinae</taxon>
        <taxon>Popillia</taxon>
    </lineage>
</organism>
<protein>
    <submittedName>
        <fullName evidence="6">Serpin (Serine protease inhibitor)</fullName>
    </submittedName>
</protein>
<reference evidence="6 7" key="1">
    <citation type="journal article" date="2024" name="BMC Genomics">
        <title>De novo assembly and annotation of Popillia japonica's genome with initial clues to its potential as an invasive pest.</title>
        <authorList>
            <person name="Cucini C."/>
            <person name="Boschi S."/>
            <person name="Funari R."/>
            <person name="Cardaioli E."/>
            <person name="Iannotti N."/>
            <person name="Marturano G."/>
            <person name="Paoli F."/>
            <person name="Bruttini M."/>
            <person name="Carapelli A."/>
            <person name="Frati F."/>
            <person name="Nardi F."/>
        </authorList>
    </citation>
    <scope>NUCLEOTIDE SEQUENCE [LARGE SCALE GENOMIC DNA]</scope>
    <source>
        <strain evidence="6">DMR45628</strain>
    </source>
</reference>
<comment type="similarity">
    <text evidence="1 4">Belongs to the serpin family.</text>
</comment>
<feature type="domain" description="Serpin" evidence="5">
    <location>
        <begin position="28"/>
        <end position="372"/>
    </location>
</feature>
<sequence>MKLFYTSLFIIICAEDVPSSINRISPILYNAISEDKNLIFSPFSVHYSALSLLYEGSGGLTTATIRNALFLPDVEPTAYEYKTIMDTLNSAKNVTLRIANKIYLQSGYKLKRSFRLVTENYFDADAETIDFGQSVAAAEKINEWVKEKTHNKIDKMFKPDDLDSDTRAVLLNAIYFKGKWSLPFPKDVTRTAKFYTSDTEFIMHPMMYQAAYFDYGEFVELDARILRIKYENKRFAMTIILPNSRTGIAVLEKKLSHINLNTLKLAQSKGKVWLSLPKFKIESTFNLEDPLIEIGLQNIFTNSANLSNMIEGPSNLFIQRVIQKAFIEVNEEGAEAAASTAIQAVGISASINTLVFNADHPFMFYWDIGVNKYTCFQCRSSFYVLYI</sequence>
<dbReference type="SUPFAM" id="SSF56574">
    <property type="entry name" value="Serpins"/>
    <property type="match status" value="1"/>
</dbReference>
<dbReference type="PANTHER" id="PTHR11461">
    <property type="entry name" value="SERINE PROTEASE INHIBITOR, SERPIN"/>
    <property type="match status" value="1"/>
</dbReference>
<dbReference type="InterPro" id="IPR042178">
    <property type="entry name" value="Serpin_sf_1"/>
</dbReference>
<dbReference type="InterPro" id="IPR042185">
    <property type="entry name" value="Serpin_sf_2"/>
</dbReference>
<comment type="caution">
    <text evidence="6">The sequence shown here is derived from an EMBL/GenBank/DDBJ whole genome shotgun (WGS) entry which is preliminary data.</text>
</comment>
<evidence type="ECO:0000256" key="1">
    <source>
        <dbReference type="ARBA" id="ARBA00009500"/>
    </source>
</evidence>
<dbReference type="Pfam" id="PF00079">
    <property type="entry name" value="Serpin"/>
    <property type="match status" value="1"/>
</dbReference>
<evidence type="ECO:0000313" key="6">
    <source>
        <dbReference type="EMBL" id="KAK9731418.1"/>
    </source>
</evidence>
<dbReference type="AlphaFoldDB" id="A0AAW1LCQ4"/>
<keyword evidence="7" id="KW-1185">Reference proteome</keyword>
<evidence type="ECO:0000256" key="2">
    <source>
        <dbReference type="ARBA" id="ARBA00022690"/>
    </source>
</evidence>
<dbReference type="InterPro" id="IPR000215">
    <property type="entry name" value="Serpin_fam"/>
</dbReference>
<dbReference type="Gene3D" id="3.30.497.10">
    <property type="entry name" value="Antithrombin, subunit I, domain 2"/>
    <property type="match status" value="1"/>
</dbReference>
<dbReference type="InterPro" id="IPR036186">
    <property type="entry name" value="Serpin_sf"/>
</dbReference>
<dbReference type="PANTHER" id="PTHR11461:SF211">
    <property type="entry name" value="GH10112P-RELATED"/>
    <property type="match status" value="1"/>
</dbReference>
<dbReference type="GO" id="GO:0004867">
    <property type="term" value="F:serine-type endopeptidase inhibitor activity"/>
    <property type="evidence" value="ECO:0007669"/>
    <property type="project" value="UniProtKB-KW"/>
</dbReference>
<dbReference type="SMART" id="SM00093">
    <property type="entry name" value="SERPIN"/>
    <property type="match status" value="1"/>
</dbReference>
<dbReference type="CDD" id="cd19601">
    <property type="entry name" value="serpin42Da-like"/>
    <property type="match status" value="1"/>
</dbReference>
<proteinExistence type="inferred from homology"/>
<dbReference type="Proteomes" id="UP001458880">
    <property type="component" value="Unassembled WGS sequence"/>
</dbReference>
<dbReference type="InterPro" id="IPR023796">
    <property type="entry name" value="Serpin_dom"/>
</dbReference>
<dbReference type="GO" id="GO:0005615">
    <property type="term" value="C:extracellular space"/>
    <property type="evidence" value="ECO:0007669"/>
    <property type="project" value="InterPro"/>
</dbReference>
<dbReference type="Gene3D" id="2.30.39.10">
    <property type="entry name" value="Alpha-1-antitrypsin, domain 1"/>
    <property type="match status" value="1"/>
</dbReference>
<evidence type="ECO:0000256" key="4">
    <source>
        <dbReference type="RuleBase" id="RU000411"/>
    </source>
</evidence>